<evidence type="ECO:0000313" key="10">
    <source>
        <dbReference type="EMBL" id="RIE12136.1"/>
    </source>
</evidence>
<comment type="subcellular location">
    <subcellularLocation>
        <location evidence="9">Cell membrane</location>
        <topology evidence="9">Multi-pass membrane protein</topology>
    </subcellularLocation>
    <subcellularLocation>
        <location evidence="1">Membrane</location>
        <topology evidence="1">Multi-pass membrane protein</topology>
    </subcellularLocation>
</comment>
<keyword evidence="6 9" id="KW-0406">Ion transport</keyword>
<dbReference type="PANTHER" id="PTHR30266:SF2">
    <property type="entry name" value="LARGE-CONDUCTANCE MECHANOSENSITIVE CHANNEL"/>
    <property type="match status" value="1"/>
</dbReference>
<dbReference type="AlphaFoldDB" id="A0A398D9A5"/>
<dbReference type="Pfam" id="PF01741">
    <property type="entry name" value="MscL"/>
    <property type="match status" value="1"/>
</dbReference>
<keyword evidence="5 9" id="KW-1133">Transmembrane helix</keyword>
<evidence type="ECO:0000256" key="5">
    <source>
        <dbReference type="ARBA" id="ARBA00022989"/>
    </source>
</evidence>
<dbReference type="RefSeq" id="WP_119086932.1">
    <property type="nucleotide sequence ID" value="NZ_QXIV01000008.1"/>
</dbReference>
<dbReference type="GO" id="GO:0008381">
    <property type="term" value="F:mechanosensitive monoatomic ion channel activity"/>
    <property type="evidence" value="ECO:0007669"/>
    <property type="project" value="UniProtKB-UniRule"/>
</dbReference>
<accession>A0A398D9A5</accession>
<dbReference type="Proteomes" id="UP000266042">
    <property type="component" value="Unassembled WGS sequence"/>
</dbReference>
<dbReference type="InterPro" id="IPR037673">
    <property type="entry name" value="MSC/AndL"/>
</dbReference>
<keyword evidence="12" id="KW-1185">Reference proteome</keyword>
<dbReference type="InterPro" id="IPR036019">
    <property type="entry name" value="MscL_channel"/>
</dbReference>
<dbReference type="EMBL" id="QXIX01000017">
    <property type="protein sequence ID" value="RIE14964.1"/>
    <property type="molecule type" value="Genomic_DNA"/>
</dbReference>
<reference evidence="12 13" key="1">
    <citation type="submission" date="2018-09" db="EMBL/GenBank/DDBJ databases">
        <title>Discovery and Ecogenomic Context for Candidatus Cryosericales, a Global Caldiserica Order Active in Thawing Permafrost.</title>
        <authorList>
            <person name="Martinez M.A."/>
            <person name="Woodcroft B.J."/>
            <person name="Ignacio Espinoza J.C."/>
            <person name="Zayed A."/>
            <person name="Singleton C.M."/>
            <person name="Boyd J."/>
            <person name="Li Y.-F."/>
            <person name="Purvine S."/>
            <person name="Maughan H."/>
            <person name="Hodgkins S.B."/>
            <person name="Anderson D."/>
            <person name="Sederholm M."/>
            <person name="Temperton B."/>
            <person name="Saleska S.R."/>
            <person name="Tyson G.W."/>
            <person name="Rich V.I."/>
        </authorList>
    </citation>
    <scope>NUCLEOTIDE SEQUENCE [LARGE SCALE GENOMIC DNA]</scope>
    <source>
        <strain evidence="11 12">SMC2</strain>
        <strain evidence="10 13">SMC3</strain>
    </source>
</reference>
<dbReference type="Gene3D" id="1.10.1200.120">
    <property type="entry name" value="Large-conductance mechanosensitive channel, MscL, domain 1"/>
    <property type="match status" value="1"/>
</dbReference>
<evidence type="ECO:0000256" key="7">
    <source>
        <dbReference type="ARBA" id="ARBA00023136"/>
    </source>
</evidence>
<keyword evidence="2 9" id="KW-0813">Transport</keyword>
<comment type="similarity">
    <text evidence="9">Belongs to the MscL family.</text>
</comment>
<evidence type="ECO:0000256" key="3">
    <source>
        <dbReference type="ARBA" id="ARBA00022475"/>
    </source>
</evidence>
<dbReference type="InterPro" id="IPR001185">
    <property type="entry name" value="MS_channel"/>
</dbReference>
<proteinExistence type="inferred from homology"/>
<keyword evidence="8 9" id="KW-0407">Ion channel</keyword>
<dbReference type="HAMAP" id="MF_00115">
    <property type="entry name" value="MscL"/>
    <property type="match status" value="1"/>
</dbReference>
<comment type="function">
    <text evidence="9">Channel that opens in response to stretch forces in the membrane lipid bilayer. May participate in the regulation of osmotic pressure changes within the cell.</text>
</comment>
<dbReference type="EMBL" id="QXIW01000031">
    <property type="protein sequence ID" value="RIE12136.1"/>
    <property type="molecule type" value="Genomic_DNA"/>
</dbReference>
<evidence type="ECO:0000256" key="1">
    <source>
        <dbReference type="ARBA" id="ARBA00004141"/>
    </source>
</evidence>
<dbReference type="GO" id="GO:0005886">
    <property type="term" value="C:plasma membrane"/>
    <property type="evidence" value="ECO:0007669"/>
    <property type="project" value="UniProtKB-SubCell"/>
</dbReference>
<dbReference type="SUPFAM" id="SSF81330">
    <property type="entry name" value="Gated mechanosensitive channel"/>
    <property type="match status" value="1"/>
</dbReference>
<dbReference type="NCBIfam" id="TIGR00220">
    <property type="entry name" value="mscL"/>
    <property type="match status" value="1"/>
</dbReference>
<keyword evidence="4 9" id="KW-0812">Transmembrane</keyword>
<evidence type="ECO:0000256" key="8">
    <source>
        <dbReference type="ARBA" id="ARBA00023303"/>
    </source>
</evidence>
<evidence type="ECO:0000256" key="2">
    <source>
        <dbReference type="ARBA" id="ARBA00022448"/>
    </source>
</evidence>
<dbReference type="PANTHER" id="PTHR30266">
    <property type="entry name" value="MECHANOSENSITIVE CHANNEL MSCL"/>
    <property type="match status" value="1"/>
</dbReference>
<evidence type="ECO:0000313" key="13">
    <source>
        <dbReference type="Proteomes" id="UP000266042"/>
    </source>
</evidence>
<evidence type="ECO:0000313" key="12">
    <source>
        <dbReference type="Proteomes" id="UP000265724"/>
    </source>
</evidence>
<evidence type="ECO:0000256" key="6">
    <source>
        <dbReference type="ARBA" id="ARBA00023065"/>
    </source>
</evidence>
<feature type="transmembrane region" description="Helical" evidence="9">
    <location>
        <begin position="77"/>
        <end position="101"/>
    </location>
</feature>
<organism evidence="10 13">
    <name type="scientific">Candidatus Cryosericum hinesii</name>
    <dbReference type="NCBI Taxonomy" id="2290915"/>
    <lineage>
        <taxon>Bacteria</taxon>
        <taxon>Pseudomonadati</taxon>
        <taxon>Caldisericota/Cryosericota group</taxon>
        <taxon>Candidatus Cryosericota</taxon>
        <taxon>Candidatus Cryosericia</taxon>
        <taxon>Candidatus Cryosericales</taxon>
        <taxon>Candidatus Cryosericaceae</taxon>
        <taxon>Candidatus Cryosericum</taxon>
    </lineage>
</organism>
<dbReference type="PRINTS" id="PR01264">
    <property type="entry name" value="MECHCHANNEL"/>
</dbReference>
<name>A0A398D9A5_9BACT</name>
<feature type="transmembrane region" description="Helical" evidence="9">
    <location>
        <begin position="12"/>
        <end position="31"/>
    </location>
</feature>
<evidence type="ECO:0000256" key="9">
    <source>
        <dbReference type="HAMAP-Rule" id="MF_00115"/>
    </source>
</evidence>
<dbReference type="Proteomes" id="UP000265724">
    <property type="component" value="Unassembled WGS sequence"/>
</dbReference>
<sequence length="152" mass="16766">MWNEFKRFALKGSMIDLAIGIIIGGAVGKVITSLVNDILMPPIGLLLGRVNFSSIYINLGRTKYPTFDLAEAAGAPTINIGLFLNAVIDFFLISLVIFIMVRSMNRLREMTEKKIVVTPPTPTTKECPFCKSEISIDATRCPHCTSELTVEK</sequence>
<comment type="caution">
    <text evidence="10">The sequence shown here is derived from an EMBL/GenBank/DDBJ whole genome shotgun (WGS) entry which is preliminary data.</text>
</comment>
<gene>
    <name evidence="9 10" type="primary">mscL</name>
    <name evidence="11" type="ORF">SMC2_02040</name>
    <name evidence="10" type="ORF">SMC3_07005</name>
</gene>
<keyword evidence="7 9" id="KW-0472">Membrane</keyword>
<evidence type="ECO:0000256" key="4">
    <source>
        <dbReference type="ARBA" id="ARBA00022692"/>
    </source>
</evidence>
<evidence type="ECO:0000313" key="11">
    <source>
        <dbReference type="EMBL" id="RIE14964.1"/>
    </source>
</evidence>
<keyword evidence="3 9" id="KW-1003">Cell membrane</keyword>
<protein>
    <recommendedName>
        <fullName evidence="9">Large-conductance mechanosensitive channel</fullName>
    </recommendedName>
</protein>
<comment type="subunit">
    <text evidence="9">Homopentamer.</text>
</comment>